<reference evidence="2" key="1">
    <citation type="submission" date="2018-05" db="EMBL/GenBank/DDBJ databases">
        <authorList>
            <person name="Lanie J.A."/>
            <person name="Ng W.-L."/>
            <person name="Kazmierczak K.M."/>
            <person name="Andrzejewski T.M."/>
            <person name="Davidsen T.M."/>
            <person name="Wayne K.J."/>
            <person name="Tettelin H."/>
            <person name="Glass J.I."/>
            <person name="Rusch D."/>
            <person name="Podicherti R."/>
            <person name="Tsui H.-C.T."/>
            <person name="Winkler M.E."/>
        </authorList>
    </citation>
    <scope>NUCLEOTIDE SEQUENCE</scope>
</reference>
<name>A0A383E3I4_9ZZZZ</name>
<dbReference type="AlphaFoldDB" id="A0A383E3I4"/>
<protein>
    <submittedName>
        <fullName evidence="2">Uncharacterized protein</fullName>
    </submittedName>
</protein>
<proteinExistence type="predicted"/>
<evidence type="ECO:0000313" key="2">
    <source>
        <dbReference type="EMBL" id="SVE51169.1"/>
    </source>
</evidence>
<sequence length="23" mass="2585">VEYPTHNRGATGSKPIRPTIQFD</sequence>
<evidence type="ECO:0000256" key="1">
    <source>
        <dbReference type="SAM" id="MobiDB-lite"/>
    </source>
</evidence>
<feature type="non-terminal residue" evidence="2">
    <location>
        <position position="1"/>
    </location>
</feature>
<dbReference type="EMBL" id="UINC01222399">
    <property type="protein sequence ID" value="SVE51169.1"/>
    <property type="molecule type" value="Genomic_DNA"/>
</dbReference>
<gene>
    <name evidence="2" type="ORF">METZ01_LOCUS504023</name>
</gene>
<feature type="region of interest" description="Disordered" evidence="1">
    <location>
        <begin position="1"/>
        <end position="23"/>
    </location>
</feature>
<accession>A0A383E3I4</accession>
<organism evidence="2">
    <name type="scientific">marine metagenome</name>
    <dbReference type="NCBI Taxonomy" id="408172"/>
    <lineage>
        <taxon>unclassified sequences</taxon>
        <taxon>metagenomes</taxon>
        <taxon>ecological metagenomes</taxon>
    </lineage>
</organism>